<evidence type="ECO:0000259" key="1">
    <source>
        <dbReference type="Pfam" id="PF13439"/>
    </source>
</evidence>
<dbReference type="AlphaFoldDB" id="A0A2I6S4W0"/>
<dbReference type="Gene3D" id="3.40.50.2000">
    <property type="entry name" value="Glycogen Phosphorylase B"/>
    <property type="match status" value="2"/>
</dbReference>
<dbReference type="SUPFAM" id="SSF53756">
    <property type="entry name" value="UDP-Glycosyltransferase/glycogen phosphorylase"/>
    <property type="match status" value="1"/>
</dbReference>
<name>A0A2I6S4W0_9RHOO</name>
<proteinExistence type="predicted"/>
<keyword evidence="3" id="KW-1185">Reference proteome</keyword>
<organism evidence="2 3">
    <name type="scientific">Pseudazoarcus pumilus</name>
    <dbReference type="NCBI Taxonomy" id="2067960"/>
    <lineage>
        <taxon>Bacteria</taxon>
        <taxon>Pseudomonadati</taxon>
        <taxon>Pseudomonadota</taxon>
        <taxon>Betaproteobacteria</taxon>
        <taxon>Rhodocyclales</taxon>
        <taxon>Zoogloeaceae</taxon>
        <taxon>Pseudazoarcus</taxon>
    </lineage>
</organism>
<dbReference type="PANTHER" id="PTHR45947:SF3">
    <property type="entry name" value="SULFOQUINOVOSYL TRANSFERASE SQD2"/>
    <property type="match status" value="1"/>
</dbReference>
<evidence type="ECO:0000313" key="2">
    <source>
        <dbReference type="EMBL" id="AUN94289.1"/>
    </source>
</evidence>
<dbReference type="InterPro" id="IPR050194">
    <property type="entry name" value="Glycosyltransferase_grp1"/>
</dbReference>
<gene>
    <name evidence="2" type="ORF">C0099_04655</name>
</gene>
<dbReference type="RefSeq" id="WP_102246359.1">
    <property type="nucleotide sequence ID" value="NZ_CP025682.1"/>
</dbReference>
<dbReference type="PANTHER" id="PTHR45947">
    <property type="entry name" value="SULFOQUINOVOSYL TRANSFERASE SQD2"/>
    <property type="match status" value="1"/>
</dbReference>
<dbReference type="Proteomes" id="UP000242205">
    <property type="component" value="Chromosome"/>
</dbReference>
<feature type="domain" description="Glycosyltransferase subfamily 4-like N-terminal" evidence="1">
    <location>
        <begin position="30"/>
        <end position="198"/>
    </location>
</feature>
<dbReference type="InterPro" id="IPR028098">
    <property type="entry name" value="Glyco_trans_4-like_N"/>
</dbReference>
<dbReference type="GO" id="GO:0016787">
    <property type="term" value="F:hydrolase activity"/>
    <property type="evidence" value="ECO:0007669"/>
    <property type="project" value="UniProtKB-KW"/>
</dbReference>
<dbReference type="KEGG" id="atw:C0099_04655"/>
<reference evidence="2 3" key="1">
    <citation type="submission" date="2018-01" db="EMBL/GenBank/DDBJ databases">
        <authorList>
            <person name="Fu G.-Y."/>
        </authorList>
    </citation>
    <scope>NUCLEOTIDE SEQUENCE [LARGE SCALE GENOMIC DNA]</scope>
    <source>
        <strain evidence="2 3">SY39</strain>
    </source>
</reference>
<dbReference type="EMBL" id="CP025682">
    <property type="protein sequence ID" value="AUN94289.1"/>
    <property type="molecule type" value="Genomic_DNA"/>
</dbReference>
<dbReference type="Pfam" id="PF13439">
    <property type="entry name" value="Glyco_transf_4"/>
    <property type="match status" value="1"/>
</dbReference>
<sequence length="410" mass="44861">MNETRILSEELWREPHLRIALVTETYSPEINGVAMTLERMVGGLIARGHRVQLIRPRQGRTDDARHDDGFDEVLAHGWKVPRYEGLLFGLPARSLLSRSWSRQRPDLVHVATEGPLGWSAVSAAARLRIPVTSDFHTNFDHYSGHYGLGWLRQPVGAYLRRFHNRTARTFVPTKAMAHALQERGYRRLFVVARGVDTALFRPAARSIELRREWGVGDDDPVVLSVGRLAAEKNLWLTVRAFRAIAERRPTARMVFVGDGPLRAALAAQAPDAIFAGVRTGEELAAHYASADVFLFPSLTETFGNVTLEALASGLAVVAYDCAAAAELVRDGDNGLLADAGDETGFVMQAVRAAGDAQLRARLAGSARALACEQDWEAVNDRFAAELVTVWCEATGATPTTSPSAITSRDG</sequence>
<protein>
    <submittedName>
        <fullName evidence="2">Glycoside hydrolase</fullName>
    </submittedName>
</protein>
<dbReference type="OrthoDB" id="9802525at2"/>
<dbReference type="Pfam" id="PF13692">
    <property type="entry name" value="Glyco_trans_1_4"/>
    <property type="match status" value="1"/>
</dbReference>
<accession>A0A2I6S4W0</accession>
<evidence type="ECO:0000313" key="3">
    <source>
        <dbReference type="Proteomes" id="UP000242205"/>
    </source>
</evidence>
<dbReference type="CDD" id="cd03814">
    <property type="entry name" value="GT4-like"/>
    <property type="match status" value="1"/>
</dbReference>
<keyword evidence="2" id="KW-0378">Hydrolase</keyword>
<dbReference type="GO" id="GO:0016757">
    <property type="term" value="F:glycosyltransferase activity"/>
    <property type="evidence" value="ECO:0007669"/>
    <property type="project" value="UniProtKB-ARBA"/>
</dbReference>